<evidence type="ECO:0000313" key="3">
    <source>
        <dbReference type="Proteomes" id="UP001445076"/>
    </source>
</evidence>
<evidence type="ECO:0000256" key="1">
    <source>
        <dbReference type="SAM" id="MobiDB-lite"/>
    </source>
</evidence>
<dbReference type="EMBL" id="JARKIK010000043">
    <property type="protein sequence ID" value="KAK8737181.1"/>
    <property type="molecule type" value="Genomic_DNA"/>
</dbReference>
<protein>
    <submittedName>
        <fullName evidence="2">Uncharacterized protein</fullName>
    </submittedName>
</protein>
<evidence type="ECO:0000313" key="2">
    <source>
        <dbReference type="EMBL" id="KAK8737181.1"/>
    </source>
</evidence>
<comment type="caution">
    <text evidence="2">The sequence shown here is derived from an EMBL/GenBank/DDBJ whole genome shotgun (WGS) entry which is preliminary data.</text>
</comment>
<keyword evidence="3" id="KW-1185">Reference proteome</keyword>
<sequence length="196" mass="20759">MNIPSCQDVNFSDQLETEINPAVTSSITLGSNPVSPASKLVNDKANNLQLSPLSTISERFQSPVGQSSARRTLFPASTCSSLEPPATLTFTRAAGLCNRLTPVSTASPTVHKPSSIITVQVKENGVTTLYTVPTSNTGSATAGDGSEESPFEGVSEATNVDKKKDKPKRHGSLALFCRKVTVVIMAAVHHRLLPVR</sequence>
<accession>A0AAW0XD38</accession>
<dbReference type="AlphaFoldDB" id="A0AAW0XD38"/>
<feature type="region of interest" description="Disordered" evidence="1">
    <location>
        <begin position="132"/>
        <end position="167"/>
    </location>
</feature>
<dbReference type="Proteomes" id="UP001445076">
    <property type="component" value="Unassembled WGS sequence"/>
</dbReference>
<proteinExistence type="predicted"/>
<reference evidence="2 3" key="1">
    <citation type="journal article" date="2024" name="BMC Genomics">
        <title>Genome assembly of redclaw crayfish (Cherax quadricarinatus) provides insights into its immune adaptation and hypoxia tolerance.</title>
        <authorList>
            <person name="Liu Z."/>
            <person name="Zheng J."/>
            <person name="Li H."/>
            <person name="Fang K."/>
            <person name="Wang S."/>
            <person name="He J."/>
            <person name="Zhou D."/>
            <person name="Weng S."/>
            <person name="Chi M."/>
            <person name="Gu Z."/>
            <person name="He J."/>
            <person name="Li F."/>
            <person name="Wang M."/>
        </authorList>
    </citation>
    <scope>NUCLEOTIDE SEQUENCE [LARGE SCALE GENOMIC DNA]</scope>
    <source>
        <strain evidence="2">ZL_2023a</strain>
    </source>
</reference>
<gene>
    <name evidence="2" type="ORF">OTU49_004828</name>
</gene>
<name>A0AAW0XD38_CHEQU</name>
<organism evidence="2 3">
    <name type="scientific">Cherax quadricarinatus</name>
    <name type="common">Australian red claw crayfish</name>
    <dbReference type="NCBI Taxonomy" id="27406"/>
    <lineage>
        <taxon>Eukaryota</taxon>
        <taxon>Metazoa</taxon>
        <taxon>Ecdysozoa</taxon>
        <taxon>Arthropoda</taxon>
        <taxon>Crustacea</taxon>
        <taxon>Multicrustacea</taxon>
        <taxon>Malacostraca</taxon>
        <taxon>Eumalacostraca</taxon>
        <taxon>Eucarida</taxon>
        <taxon>Decapoda</taxon>
        <taxon>Pleocyemata</taxon>
        <taxon>Astacidea</taxon>
        <taxon>Parastacoidea</taxon>
        <taxon>Parastacidae</taxon>
        <taxon>Cherax</taxon>
    </lineage>
</organism>